<gene>
    <name evidence="2" type="ORF">J2W31_006399</name>
</gene>
<name>A0AAW8DBV2_9BURK</name>
<evidence type="ECO:0000313" key="3">
    <source>
        <dbReference type="Proteomes" id="UP001242045"/>
    </source>
</evidence>
<organism evidence="2 3">
    <name type="scientific">Variovorax boronicumulans</name>
    <dbReference type="NCBI Taxonomy" id="436515"/>
    <lineage>
        <taxon>Bacteria</taxon>
        <taxon>Pseudomonadati</taxon>
        <taxon>Pseudomonadota</taxon>
        <taxon>Betaproteobacteria</taxon>
        <taxon>Burkholderiales</taxon>
        <taxon>Comamonadaceae</taxon>
        <taxon>Variovorax</taxon>
    </lineage>
</organism>
<evidence type="ECO:0000313" key="2">
    <source>
        <dbReference type="EMBL" id="MDP9897256.1"/>
    </source>
</evidence>
<feature type="transmembrane region" description="Helical" evidence="1">
    <location>
        <begin position="37"/>
        <end position="58"/>
    </location>
</feature>
<keyword evidence="1" id="KW-1133">Transmembrane helix</keyword>
<keyword evidence="1" id="KW-0812">Transmembrane</keyword>
<proteinExistence type="predicted"/>
<reference evidence="2" key="1">
    <citation type="submission" date="2023-07" db="EMBL/GenBank/DDBJ databases">
        <title>Sorghum-associated microbial communities from plants grown in Nebraska, USA.</title>
        <authorList>
            <person name="Schachtman D."/>
        </authorList>
    </citation>
    <scope>NUCLEOTIDE SEQUENCE</scope>
    <source>
        <strain evidence="2">DS3754</strain>
    </source>
</reference>
<accession>A0AAW8DBV2</accession>
<feature type="transmembrane region" description="Helical" evidence="1">
    <location>
        <begin position="6"/>
        <end position="25"/>
    </location>
</feature>
<evidence type="ECO:0008006" key="4">
    <source>
        <dbReference type="Google" id="ProtNLM"/>
    </source>
</evidence>
<dbReference type="EMBL" id="JAUSRD010000026">
    <property type="protein sequence ID" value="MDP9897256.1"/>
    <property type="molecule type" value="Genomic_DNA"/>
</dbReference>
<feature type="transmembrane region" description="Helical" evidence="1">
    <location>
        <begin position="78"/>
        <end position="106"/>
    </location>
</feature>
<evidence type="ECO:0000256" key="1">
    <source>
        <dbReference type="SAM" id="Phobius"/>
    </source>
</evidence>
<keyword evidence="1" id="KW-0472">Membrane</keyword>
<sequence>MVLDFCISFGLAAPVVLSVVLYQVVHRAVAQGRMGPLVASLAYGLCVAALPLAVWWGVHALAEFYIVGEGTSFLKSVLQIGLAFLMYAYLCISWALSFVAACLAAWRFTVCANRLKQEALA</sequence>
<comment type="caution">
    <text evidence="2">The sequence shown here is derived from an EMBL/GenBank/DDBJ whole genome shotgun (WGS) entry which is preliminary data.</text>
</comment>
<dbReference type="Proteomes" id="UP001242045">
    <property type="component" value="Unassembled WGS sequence"/>
</dbReference>
<dbReference type="AlphaFoldDB" id="A0AAW8DBV2"/>
<dbReference type="RefSeq" id="WP_307687229.1">
    <property type="nucleotide sequence ID" value="NZ_JAUSRD010000026.1"/>
</dbReference>
<protein>
    <recommendedName>
        <fullName evidence="4">Transmembrane protein</fullName>
    </recommendedName>
</protein>